<name>A0A4X2LE68_VOMUR</name>
<dbReference type="GO" id="GO:0003729">
    <property type="term" value="F:mRNA binding"/>
    <property type="evidence" value="ECO:0007669"/>
    <property type="project" value="TreeGrafter"/>
</dbReference>
<dbReference type="PANTHER" id="PTHR13389:SF0">
    <property type="entry name" value="PUMILIO HOMOLOG 3"/>
    <property type="match status" value="1"/>
</dbReference>
<organism evidence="1 2">
    <name type="scientific">Vombatus ursinus</name>
    <name type="common">Common wombat</name>
    <dbReference type="NCBI Taxonomy" id="29139"/>
    <lineage>
        <taxon>Eukaryota</taxon>
        <taxon>Metazoa</taxon>
        <taxon>Chordata</taxon>
        <taxon>Craniata</taxon>
        <taxon>Vertebrata</taxon>
        <taxon>Euteleostomi</taxon>
        <taxon>Mammalia</taxon>
        <taxon>Metatheria</taxon>
        <taxon>Diprotodontia</taxon>
        <taxon>Vombatidae</taxon>
        <taxon>Vombatus</taxon>
    </lineage>
</organism>
<proteinExistence type="predicted"/>
<dbReference type="InterPro" id="IPR040059">
    <property type="entry name" value="PUM3"/>
</dbReference>
<dbReference type="SUPFAM" id="SSF48371">
    <property type="entry name" value="ARM repeat"/>
    <property type="match status" value="1"/>
</dbReference>
<dbReference type="InterPro" id="IPR011989">
    <property type="entry name" value="ARM-like"/>
</dbReference>
<reference evidence="2" key="1">
    <citation type="submission" date="2018-12" db="EMBL/GenBank/DDBJ databases">
        <authorList>
            <person name="Yazar S."/>
        </authorList>
    </citation>
    <scope>NUCLEOTIDE SEQUENCE [LARGE SCALE GENOMIC DNA]</scope>
</reference>
<dbReference type="GO" id="GO:0006417">
    <property type="term" value="P:regulation of translation"/>
    <property type="evidence" value="ECO:0007669"/>
    <property type="project" value="TreeGrafter"/>
</dbReference>
<sequence length="230" mass="26713">MSELWKLIQDKIKSIAFAHDSTCIIQCYIQYGNEEQRKESFEELKEDWVELSKVKYSGNVVKKFLIFKGQVWKMSHHMEALAVVQCGYNDKVILEQQIILVEELYGNTFQLYKSAIQPTPEKVLEVHPDKQEVIIDDIKQILTPMAQKETIIKTSLVQKIFLDFFTYVPPKLRSEMSEAIREAPIANILFSVFLAAFCCVDDTKISFLKLNFSVNWPLCLPLLFLSYTPM</sequence>
<dbReference type="Ensembl" id="ENSVURT00010023235.1">
    <property type="protein sequence ID" value="ENSVURP00010020401.1"/>
    <property type="gene ID" value="ENSVURG00010015619.1"/>
</dbReference>
<dbReference type="Proteomes" id="UP000314987">
    <property type="component" value="Unassembled WGS sequence"/>
</dbReference>
<protein>
    <submittedName>
        <fullName evidence="1">Uncharacterized protein</fullName>
    </submittedName>
</protein>
<keyword evidence="2" id="KW-1185">Reference proteome</keyword>
<evidence type="ECO:0000313" key="1">
    <source>
        <dbReference type="Ensembl" id="ENSVURP00010020401.1"/>
    </source>
</evidence>
<reference evidence="1" key="2">
    <citation type="submission" date="2025-08" db="UniProtKB">
        <authorList>
            <consortium name="Ensembl"/>
        </authorList>
    </citation>
    <scope>IDENTIFICATION</scope>
</reference>
<dbReference type="GeneTree" id="ENSGT00390000015757"/>
<dbReference type="STRING" id="29139.ENSVURP00010020401"/>
<reference evidence="1" key="3">
    <citation type="submission" date="2025-09" db="UniProtKB">
        <authorList>
            <consortium name="Ensembl"/>
        </authorList>
    </citation>
    <scope>IDENTIFICATION</scope>
</reference>
<dbReference type="AlphaFoldDB" id="A0A4X2LE68"/>
<dbReference type="PANTHER" id="PTHR13389">
    <property type="entry name" value="PUMILIO HOMOLOG 3"/>
    <property type="match status" value="1"/>
</dbReference>
<evidence type="ECO:0000313" key="2">
    <source>
        <dbReference type="Proteomes" id="UP000314987"/>
    </source>
</evidence>
<dbReference type="InterPro" id="IPR016024">
    <property type="entry name" value="ARM-type_fold"/>
</dbReference>
<dbReference type="GO" id="GO:0005730">
    <property type="term" value="C:nucleolus"/>
    <property type="evidence" value="ECO:0007669"/>
    <property type="project" value="TreeGrafter"/>
</dbReference>
<dbReference type="Gene3D" id="1.25.10.10">
    <property type="entry name" value="Leucine-rich Repeat Variant"/>
    <property type="match status" value="1"/>
</dbReference>
<accession>A0A4X2LE68</accession>